<proteinExistence type="predicted"/>
<accession>J3LHY3</accession>
<dbReference type="eggNOG" id="ENOG502QQND">
    <property type="taxonomic scope" value="Eukaryota"/>
</dbReference>
<keyword evidence="3" id="KW-1185">Reference proteome</keyword>
<evidence type="ECO:0000313" key="2">
    <source>
        <dbReference type="EnsemblPlants" id="OB02G42500.1"/>
    </source>
</evidence>
<dbReference type="AlphaFoldDB" id="J3LHY3"/>
<dbReference type="GeneID" id="102706173"/>
<dbReference type="Proteomes" id="UP000006038">
    <property type="component" value="Unassembled WGS sequence"/>
</dbReference>
<gene>
    <name evidence="2" type="primary">LOC102706173</name>
</gene>
<dbReference type="HOGENOM" id="CLU_028079_1_0_1"/>
<dbReference type="PANTHER" id="PTHR33494:SF1">
    <property type="entry name" value="C2H2-TYPE DOMAIN-CONTAINING PROTEIN-RELATED"/>
    <property type="match status" value="1"/>
</dbReference>
<dbReference type="Gramene" id="OB02G42500.1">
    <property type="protein sequence ID" value="OB02G42500.1"/>
    <property type="gene ID" value="OB02G42500"/>
</dbReference>
<dbReference type="RefSeq" id="XP_006649126.1">
    <property type="nucleotide sequence ID" value="XM_006649063.3"/>
</dbReference>
<protein>
    <recommendedName>
        <fullName evidence="1">TRF2/HOY1 PH-like domain-containing protein</fullName>
    </recommendedName>
</protein>
<dbReference type="PANTHER" id="PTHR33494">
    <property type="entry name" value="OS02G0793800 PROTEIN"/>
    <property type="match status" value="1"/>
</dbReference>
<dbReference type="EnsemblPlants" id="OB02G42500.1">
    <property type="protein sequence ID" value="OB02G42500.1"/>
    <property type="gene ID" value="OB02G42500"/>
</dbReference>
<dbReference type="KEGG" id="obr:102706173"/>
<dbReference type="InterPro" id="IPR057939">
    <property type="entry name" value="TRF2_HOY1_PH"/>
</dbReference>
<evidence type="ECO:0000259" key="1">
    <source>
        <dbReference type="Pfam" id="PF24818"/>
    </source>
</evidence>
<dbReference type="OrthoDB" id="1516808at2759"/>
<sequence>MVQLQEVLGKRRAQPTAPLHSPAIFSVEAEGVHGGNVLLHKRVKEMQVQPSPPSQDMHMLHESSPLGLKLRKSPSLLELIQMRLAMENSNKRDIKPKSLATSERMKASSFVANFLKIGTWEYKSQYEGDLVAKCYFAKHKLVWEILDAGLKRKIEIQWSDITALKATFHENGIGILDLGLARPPIFFMETVPQPRKHTMWQAASDFTGGQACLNRRHILQCPSNLLSKNFEKLIQCDQRLNYLSRQPYVTLDSSVFGSKMESSILESPNKSKGRDGFSHLDGEHEAHLSKCIDHVSPYDLSLMYKKDGMIDVTMNQQQSFSQPINWGASDIGFQADVSQELKSPHSNSFSQLESSISIDDLLSNIGDCIMEHKPVVGNNLSLPISDSSSSELLEKISQYLLSDSQGPLASDEECLMARVNSFCSPDVVPTTLPKFEPNDSGNIFVDSDGFDDELSSALDIETAYGTNAPTISRNDYDSYGELPRFLFNVPEDFDG</sequence>
<name>J3LHY3_ORYBR</name>
<dbReference type="Pfam" id="PF24818">
    <property type="entry name" value="PH_TRF2_HOY1"/>
    <property type="match status" value="1"/>
</dbReference>
<dbReference type="OMA" id="INWGASD"/>
<feature type="domain" description="TRF2/HOY1 PH-like" evidence="1">
    <location>
        <begin position="110"/>
        <end position="226"/>
    </location>
</feature>
<reference evidence="2" key="1">
    <citation type="submission" date="2013-04" db="UniProtKB">
        <authorList>
            <consortium name="EnsemblPlants"/>
        </authorList>
    </citation>
    <scope>IDENTIFICATION</scope>
</reference>
<evidence type="ECO:0000313" key="3">
    <source>
        <dbReference type="Proteomes" id="UP000006038"/>
    </source>
</evidence>
<organism evidence="2">
    <name type="scientific">Oryza brachyantha</name>
    <name type="common">malo sina</name>
    <dbReference type="NCBI Taxonomy" id="4533"/>
    <lineage>
        <taxon>Eukaryota</taxon>
        <taxon>Viridiplantae</taxon>
        <taxon>Streptophyta</taxon>
        <taxon>Embryophyta</taxon>
        <taxon>Tracheophyta</taxon>
        <taxon>Spermatophyta</taxon>
        <taxon>Magnoliopsida</taxon>
        <taxon>Liliopsida</taxon>
        <taxon>Poales</taxon>
        <taxon>Poaceae</taxon>
        <taxon>BOP clade</taxon>
        <taxon>Oryzoideae</taxon>
        <taxon>Oryzeae</taxon>
        <taxon>Oryzinae</taxon>
        <taxon>Oryza</taxon>
    </lineage>
</organism>